<feature type="domain" description="Glycosyl transferase family 1" evidence="1">
    <location>
        <begin position="152"/>
        <end position="320"/>
    </location>
</feature>
<dbReference type="Pfam" id="PF00534">
    <property type="entry name" value="Glycos_transf_1"/>
    <property type="match status" value="1"/>
</dbReference>
<dbReference type="EMBL" id="MHSK01000003">
    <property type="protein sequence ID" value="OHA42937.1"/>
    <property type="molecule type" value="Genomic_DNA"/>
</dbReference>
<dbReference type="CDD" id="cd03801">
    <property type="entry name" value="GT4_PimA-like"/>
    <property type="match status" value="1"/>
</dbReference>
<evidence type="ECO:0000313" key="2">
    <source>
        <dbReference type="EMBL" id="OHA42937.1"/>
    </source>
</evidence>
<evidence type="ECO:0000313" key="3">
    <source>
        <dbReference type="Proteomes" id="UP000177269"/>
    </source>
</evidence>
<proteinExistence type="predicted"/>
<evidence type="ECO:0000259" key="1">
    <source>
        <dbReference type="Pfam" id="PF00534"/>
    </source>
</evidence>
<dbReference type="GO" id="GO:0016757">
    <property type="term" value="F:glycosyltransferase activity"/>
    <property type="evidence" value="ECO:0007669"/>
    <property type="project" value="InterPro"/>
</dbReference>
<dbReference type="PANTHER" id="PTHR12526:SF609">
    <property type="entry name" value="LIPOPOLYSACCHARIDE BIOSYNTHESIS PROTEIN"/>
    <property type="match status" value="1"/>
</dbReference>
<dbReference type="Proteomes" id="UP000177269">
    <property type="component" value="Unassembled WGS sequence"/>
</dbReference>
<name>A0A1G2P3K1_9BACT</name>
<organism evidence="2 3">
    <name type="scientific">Candidatus Taylorbacteria bacterium RIFCSPLOWO2_12_FULL_43_20</name>
    <dbReference type="NCBI Taxonomy" id="1802332"/>
    <lineage>
        <taxon>Bacteria</taxon>
        <taxon>Candidatus Tayloriibacteriota</taxon>
    </lineage>
</organism>
<comment type="caution">
    <text evidence="2">The sequence shown here is derived from an EMBL/GenBank/DDBJ whole genome shotgun (WGS) entry which is preliminary data.</text>
</comment>
<dbReference type="PANTHER" id="PTHR12526">
    <property type="entry name" value="GLYCOSYLTRANSFERASE"/>
    <property type="match status" value="1"/>
</dbReference>
<accession>A0A1G2P3K1</accession>
<dbReference type="Gene3D" id="3.40.50.2000">
    <property type="entry name" value="Glycogen Phosphorylase B"/>
    <property type="match status" value="2"/>
</dbReference>
<dbReference type="AlphaFoldDB" id="A0A1G2P3K1"/>
<gene>
    <name evidence="2" type="ORF">A3G52_02365</name>
</gene>
<protein>
    <recommendedName>
        <fullName evidence="1">Glycosyl transferase family 1 domain-containing protein</fullName>
    </recommendedName>
</protein>
<sequence length="343" mass="39051">MKICYVSFVLSNPRDQITLRGLRGNGVTVKEISCTGKGLNKYLKLIKEFHACEKEYDLVMVGYASSVLVSVLRFFTRKKIVYNALATFYDSMVISRGKSLILYWLIDALAFNLADQIFLECQAQKDLVVKIFKINHDKISVHFVGTDDKQFYFDPAVPKLKQFTVVFRGMFLPEAGADVVILAAKELETTDIRVRIIGRGFLKSEIEKMVEKLKPANLELITETLPIETLRNKMLECHLSLGQLAIHPRVHTTIPHKVFESMAMKLPYLTGDNKGIMEILYDGQTCFAVPSGDYRKLASKILELKDNQTELDSVAENAYQLYRREFTPRILAQKMLEEMGSGK</sequence>
<dbReference type="SUPFAM" id="SSF53756">
    <property type="entry name" value="UDP-Glycosyltransferase/glycogen phosphorylase"/>
    <property type="match status" value="1"/>
</dbReference>
<dbReference type="InterPro" id="IPR001296">
    <property type="entry name" value="Glyco_trans_1"/>
</dbReference>
<reference evidence="2 3" key="1">
    <citation type="journal article" date="2016" name="Nat. Commun.">
        <title>Thousands of microbial genomes shed light on interconnected biogeochemical processes in an aquifer system.</title>
        <authorList>
            <person name="Anantharaman K."/>
            <person name="Brown C.T."/>
            <person name="Hug L.A."/>
            <person name="Sharon I."/>
            <person name="Castelle C.J."/>
            <person name="Probst A.J."/>
            <person name="Thomas B.C."/>
            <person name="Singh A."/>
            <person name="Wilkins M.J."/>
            <person name="Karaoz U."/>
            <person name="Brodie E.L."/>
            <person name="Williams K.H."/>
            <person name="Hubbard S.S."/>
            <person name="Banfield J.F."/>
        </authorList>
    </citation>
    <scope>NUCLEOTIDE SEQUENCE [LARGE SCALE GENOMIC DNA]</scope>
</reference>